<dbReference type="Proteomes" id="UP000193560">
    <property type="component" value="Unassembled WGS sequence"/>
</dbReference>
<evidence type="ECO:0000256" key="1">
    <source>
        <dbReference type="SAM" id="MobiDB-lite"/>
    </source>
</evidence>
<comment type="caution">
    <text evidence="2">The sequence shown here is derived from an EMBL/GenBank/DDBJ whole genome shotgun (WGS) entry which is preliminary data.</text>
</comment>
<feature type="region of interest" description="Disordered" evidence="1">
    <location>
        <begin position="38"/>
        <end position="60"/>
    </location>
</feature>
<sequence>MADSIDKRIPSFIQFTDTNLNKRSTKRRSARLEKVIQKGNKKRKKIIQPNSPSRRNPIQLDESNSNIPCHHRQIASINNNSNVNNAITVPMKKVCDVLGHSDRKPVPITIYTNADIKENDDGMLSHHRQITPISTPNNTNVVLEMTSNDLLSHQQKSPPIKARNDADAVTEEIASNHHNHHQHNYWTSVKETKDAEPLPGCSLSKSTAQMKFRKSALSTATHSQDFTFETITLSPDHDRQNIILPPLQGMTTMNVPQKSAAGMAQQPLSQSNRTTRKTKGPSPKPTTIRDIETPSPILPPSSSPSSSPITAQKQPLASSLWPSNSPSLERLDKMSSPEPSEFYSPSLELDINDDHQQAIRRNPISRNITSPTSDDAPFLSADDMDDDDSHRLDLDKAQNDTSGWAATLGVQGFFDRIKTMFG</sequence>
<feature type="region of interest" description="Disordered" evidence="1">
    <location>
        <begin position="257"/>
        <end position="345"/>
    </location>
</feature>
<dbReference type="AlphaFoldDB" id="A0A1X2IVG3"/>
<gene>
    <name evidence="2" type="ORF">BCR42DRAFT_127813</name>
</gene>
<feature type="compositionally biased region" description="Polar residues" evidence="1">
    <location>
        <begin position="310"/>
        <end position="327"/>
    </location>
</feature>
<proteinExistence type="predicted"/>
<feature type="compositionally biased region" description="Polar residues" evidence="1">
    <location>
        <begin position="48"/>
        <end position="60"/>
    </location>
</feature>
<feature type="region of interest" description="Disordered" evidence="1">
    <location>
        <begin position="361"/>
        <end position="390"/>
    </location>
</feature>
<evidence type="ECO:0000313" key="2">
    <source>
        <dbReference type="EMBL" id="ORZ23030.1"/>
    </source>
</evidence>
<keyword evidence="3" id="KW-1185">Reference proteome</keyword>
<feature type="compositionally biased region" description="Low complexity" evidence="1">
    <location>
        <begin position="336"/>
        <end position="345"/>
    </location>
</feature>
<feature type="compositionally biased region" description="Polar residues" evidence="1">
    <location>
        <begin position="364"/>
        <end position="373"/>
    </location>
</feature>
<name>A0A1X2IVG3_9FUNG</name>
<dbReference type="EMBL" id="MCGE01000003">
    <property type="protein sequence ID" value="ORZ23030.1"/>
    <property type="molecule type" value="Genomic_DNA"/>
</dbReference>
<organism evidence="2 3">
    <name type="scientific">Absidia repens</name>
    <dbReference type="NCBI Taxonomy" id="90262"/>
    <lineage>
        <taxon>Eukaryota</taxon>
        <taxon>Fungi</taxon>
        <taxon>Fungi incertae sedis</taxon>
        <taxon>Mucoromycota</taxon>
        <taxon>Mucoromycotina</taxon>
        <taxon>Mucoromycetes</taxon>
        <taxon>Mucorales</taxon>
        <taxon>Cunninghamellaceae</taxon>
        <taxon>Absidia</taxon>
    </lineage>
</organism>
<accession>A0A1X2IVG3</accession>
<reference evidence="2 3" key="1">
    <citation type="submission" date="2016-07" db="EMBL/GenBank/DDBJ databases">
        <title>Pervasive Adenine N6-methylation of Active Genes in Fungi.</title>
        <authorList>
            <consortium name="DOE Joint Genome Institute"/>
            <person name="Mondo S.J."/>
            <person name="Dannebaum R.O."/>
            <person name="Kuo R.C."/>
            <person name="Labutti K."/>
            <person name="Haridas S."/>
            <person name="Kuo A."/>
            <person name="Salamov A."/>
            <person name="Ahrendt S.R."/>
            <person name="Lipzen A."/>
            <person name="Sullivan W."/>
            <person name="Andreopoulos W.B."/>
            <person name="Clum A."/>
            <person name="Lindquist E."/>
            <person name="Daum C."/>
            <person name="Ramamoorthy G.K."/>
            <person name="Gryganskyi A."/>
            <person name="Culley D."/>
            <person name="Magnuson J.K."/>
            <person name="James T.Y."/>
            <person name="O'Malley M.A."/>
            <person name="Stajich J.E."/>
            <person name="Spatafora J.W."/>
            <person name="Visel A."/>
            <person name="Grigoriev I.V."/>
        </authorList>
    </citation>
    <scope>NUCLEOTIDE SEQUENCE [LARGE SCALE GENOMIC DNA]</scope>
    <source>
        <strain evidence="2 3">NRRL 1336</strain>
    </source>
</reference>
<evidence type="ECO:0000313" key="3">
    <source>
        <dbReference type="Proteomes" id="UP000193560"/>
    </source>
</evidence>
<protein>
    <submittedName>
        <fullName evidence="2">Uncharacterized protein</fullName>
    </submittedName>
</protein>